<dbReference type="SUPFAM" id="SSF53756">
    <property type="entry name" value="UDP-Glycosyltransferase/glycogen phosphorylase"/>
    <property type="match status" value="1"/>
</dbReference>
<keyword evidence="2" id="KW-1185">Reference proteome</keyword>
<evidence type="ECO:0000313" key="2">
    <source>
        <dbReference type="Proteomes" id="UP000530234"/>
    </source>
</evidence>
<dbReference type="AlphaFoldDB" id="A0A7W3XUX9"/>
<proteinExistence type="predicted"/>
<dbReference type="Proteomes" id="UP000530234">
    <property type="component" value="Unassembled WGS sequence"/>
</dbReference>
<evidence type="ECO:0000313" key="1">
    <source>
        <dbReference type="EMBL" id="MBB0228233.1"/>
    </source>
</evidence>
<comment type="caution">
    <text evidence="1">The sequence shown here is derived from an EMBL/GenBank/DDBJ whole genome shotgun (WGS) entry which is preliminary data.</text>
</comment>
<dbReference type="EMBL" id="VKHS01000014">
    <property type="protein sequence ID" value="MBB0228233.1"/>
    <property type="molecule type" value="Genomic_DNA"/>
</dbReference>
<dbReference type="RefSeq" id="WP_182659923.1">
    <property type="nucleotide sequence ID" value="NZ_VKHS01000014.1"/>
</dbReference>
<sequence>MTTDRPGIRVLSPRTWGEFGNYLAATRFSRVLRSVVDAEVTLMEVEPILPWVGEVGGEIRSISLDSPDATVRNRRYMALMDRLRERFPEGFENNPTPAQRADIDPLARHLRTAAPDVVVGTKGFVARLCVAAVGMAGLRTRVISHVTNPGLLELPLHRSRYPDLTLVGFPRARERLLATVGGDPDRIAVVGPLVAQHDLRDFMTDESAASGTDSWKDTGGPDRPRVIVFSNRGGETYPRLIRHLAGRHPGIDLVFVGYGDPDLARRTAAEAVGCDHWRFHSVLTQSQYFDYIRHASRSRYGLLISKAGPNTTLEAAHFGIPVLMLDSGLPMERWVPGLIHEEGLGRACADPEDLLRTADEWLSRPSVIEAHKKSTMAFADSVLDQEAVAERIGAAVRPLLVDR</sequence>
<gene>
    <name evidence="1" type="ORF">FOE67_01570</name>
</gene>
<reference evidence="2" key="1">
    <citation type="submission" date="2019-10" db="EMBL/GenBank/DDBJ databases">
        <title>Streptomyces sp. nov., a novel actinobacterium isolated from alkaline environment.</title>
        <authorList>
            <person name="Golinska P."/>
        </authorList>
    </citation>
    <scope>NUCLEOTIDE SEQUENCE [LARGE SCALE GENOMIC DNA]</scope>
    <source>
        <strain evidence="2">DSM 42108</strain>
    </source>
</reference>
<name>A0A7W3XUX9_9ACTN</name>
<organism evidence="1 2">
    <name type="scientific">Streptomyces calidiresistens</name>
    <dbReference type="NCBI Taxonomy" id="1485586"/>
    <lineage>
        <taxon>Bacteria</taxon>
        <taxon>Bacillati</taxon>
        <taxon>Actinomycetota</taxon>
        <taxon>Actinomycetes</taxon>
        <taxon>Kitasatosporales</taxon>
        <taxon>Streptomycetaceae</taxon>
        <taxon>Streptomyces</taxon>
    </lineage>
</organism>
<protein>
    <submittedName>
        <fullName evidence="1">Moenomycin biosynthesis protein MoeGT1</fullName>
    </submittedName>
</protein>
<accession>A0A7W3XUX9</accession>
<dbReference type="Gene3D" id="3.40.50.2000">
    <property type="entry name" value="Glycogen Phosphorylase B"/>
    <property type="match status" value="1"/>
</dbReference>